<dbReference type="InterPro" id="IPR045597">
    <property type="entry name" value="DUF6458"/>
</dbReference>
<keyword evidence="2" id="KW-0472">Membrane</keyword>
<name>A0A9W6SF83_9ACTN</name>
<evidence type="ECO:0000256" key="1">
    <source>
        <dbReference type="SAM" id="MobiDB-lite"/>
    </source>
</evidence>
<proteinExistence type="predicted"/>
<evidence type="ECO:0000259" key="3">
    <source>
        <dbReference type="Pfam" id="PF20059"/>
    </source>
</evidence>
<keyword evidence="2" id="KW-1133">Transmembrane helix</keyword>
<dbReference type="Proteomes" id="UP001165079">
    <property type="component" value="Unassembled WGS sequence"/>
</dbReference>
<protein>
    <recommendedName>
        <fullName evidence="3">DUF6458 domain-containing protein</fullName>
    </recommendedName>
</protein>
<feature type="domain" description="DUF6458" evidence="3">
    <location>
        <begin position="1"/>
        <end position="66"/>
    </location>
</feature>
<evidence type="ECO:0000313" key="4">
    <source>
        <dbReference type="EMBL" id="GLZ76075.1"/>
    </source>
</evidence>
<dbReference type="EMBL" id="BSTX01000001">
    <property type="protein sequence ID" value="GLZ76075.1"/>
    <property type="molecule type" value="Genomic_DNA"/>
</dbReference>
<feature type="compositionally biased region" description="Basic and acidic residues" evidence="1">
    <location>
        <begin position="79"/>
        <end position="88"/>
    </location>
</feature>
<dbReference type="RefSeq" id="WP_285661274.1">
    <property type="nucleotide sequence ID" value="NZ_BSTX01000001.1"/>
</dbReference>
<accession>A0A9W6SF83</accession>
<sequence length="106" mass="12454">MGIGGSIFLIVLGAILAFAVQWDPGWLNLQAAGIILILAGILWLVLFFRIWNRRRRRRVTVIEQRRVPETIVEERHVVQERGPRRAYEDETPTTVQPEVVERRRRR</sequence>
<reference evidence="4" key="1">
    <citation type="submission" date="2023-03" db="EMBL/GenBank/DDBJ databases">
        <title>Actinorhabdospora filicis NBRC 111898.</title>
        <authorList>
            <person name="Ichikawa N."/>
            <person name="Sato H."/>
            <person name="Tonouchi N."/>
        </authorList>
    </citation>
    <scope>NUCLEOTIDE SEQUENCE</scope>
    <source>
        <strain evidence="4">NBRC 111898</strain>
    </source>
</reference>
<comment type="caution">
    <text evidence="4">The sequence shown here is derived from an EMBL/GenBank/DDBJ whole genome shotgun (WGS) entry which is preliminary data.</text>
</comment>
<gene>
    <name evidence="4" type="ORF">Afil01_08820</name>
</gene>
<organism evidence="4 5">
    <name type="scientific">Actinorhabdospora filicis</name>
    <dbReference type="NCBI Taxonomy" id="1785913"/>
    <lineage>
        <taxon>Bacteria</taxon>
        <taxon>Bacillati</taxon>
        <taxon>Actinomycetota</taxon>
        <taxon>Actinomycetes</taxon>
        <taxon>Micromonosporales</taxon>
        <taxon>Micromonosporaceae</taxon>
        <taxon>Actinorhabdospora</taxon>
    </lineage>
</organism>
<keyword evidence="5" id="KW-1185">Reference proteome</keyword>
<keyword evidence="2" id="KW-0812">Transmembrane</keyword>
<evidence type="ECO:0000313" key="5">
    <source>
        <dbReference type="Proteomes" id="UP001165079"/>
    </source>
</evidence>
<dbReference type="AlphaFoldDB" id="A0A9W6SF83"/>
<feature type="transmembrane region" description="Helical" evidence="2">
    <location>
        <begin position="29"/>
        <end position="48"/>
    </location>
</feature>
<feature type="region of interest" description="Disordered" evidence="1">
    <location>
        <begin position="79"/>
        <end position="106"/>
    </location>
</feature>
<evidence type="ECO:0000256" key="2">
    <source>
        <dbReference type="SAM" id="Phobius"/>
    </source>
</evidence>
<dbReference type="Pfam" id="PF20059">
    <property type="entry name" value="DUF6458"/>
    <property type="match status" value="1"/>
</dbReference>